<dbReference type="OrthoDB" id="2333446at2759"/>
<accession>A0A2I1HKA5</accession>
<sequence>MHINNSIIPTDTSIPSNQNNYDHQTMFINTSNNGAINLTDNQQPIFNDTSNNYVSIQNHKQQSMPSNVSTPQANLQYTNPSLSQSVFPLPNSLGTIIINSPQTNIHYYSTR</sequence>
<gene>
    <name evidence="1" type="ORF">RhiirA4_481926</name>
</gene>
<comment type="caution">
    <text evidence="1">The sequence shown here is derived from an EMBL/GenBank/DDBJ whole genome shotgun (WGS) entry which is preliminary data.</text>
</comment>
<dbReference type="Proteomes" id="UP000234323">
    <property type="component" value="Unassembled WGS sequence"/>
</dbReference>
<dbReference type="VEuPathDB" id="FungiDB:RhiirFUN_012844"/>
<evidence type="ECO:0000313" key="1">
    <source>
        <dbReference type="EMBL" id="PKY59302.1"/>
    </source>
</evidence>
<proteinExistence type="predicted"/>
<organism evidence="1 2">
    <name type="scientific">Rhizophagus irregularis</name>
    <dbReference type="NCBI Taxonomy" id="588596"/>
    <lineage>
        <taxon>Eukaryota</taxon>
        <taxon>Fungi</taxon>
        <taxon>Fungi incertae sedis</taxon>
        <taxon>Mucoromycota</taxon>
        <taxon>Glomeromycotina</taxon>
        <taxon>Glomeromycetes</taxon>
        <taxon>Glomerales</taxon>
        <taxon>Glomeraceae</taxon>
        <taxon>Rhizophagus</taxon>
    </lineage>
</organism>
<keyword evidence="2" id="KW-1185">Reference proteome</keyword>
<dbReference type="EMBL" id="LLXI01003477">
    <property type="protein sequence ID" value="PKY59302.1"/>
    <property type="molecule type" value="Genomic_DNA"/>
</dbReference>
<protein>
    <submittedName>
        <fullName evidence="1">Uncharacterized protein</fullName>
    </submittedName>
</protein>
<reference evidence="1 2" key="1">
    <citation type="submission" date="2015-10" db="EMBL/GenBank/DDBJ databases">
        <title>Genome analyses suggest a sexual origin of heterokaryosis in a supposedly ancient asexual fungus.</title>
        <authorList>
            <person name="Ropars J."/>
            <person name="Sedzielewska K."/>
            <person name="Noel J."/>
            <person name="Charron P."/>
            <person name="Farinelli L."/>
            <person name="Marton T."/>
            <person name="Kruger M."/>
            <person name="Pelin A."/>
            <person name="Brachmann A."/>
            <person name="Corradi N."/>
        </authorList>
    </citation>
    <scope>NUCLEOTIDE SEQUENCE [LARGE SCALE GENOMIC DNA]</scope>
    <source>
        <strain evidence="1 2">A4</strain>
    </source>
</reference>
<dbReference type="AlphaFoldDB" id="A0A2I1HKA5"/>
<name>A0A2I1HKA5_9GLOM</name>
<evidence type="ECO:0000313" key="2">
    <source>
        <dbReference type="Proteomes" id="UP000234323"/>
    </source>
</evidence>